<dbReference type="InterPro" id="IPR056924">
    <property type="entry name" value="SH3_Tf2-1"/>
</dbReference>
<dbReference type="InterPro" id="IPR012337">
    <property type="entry name" value="RNaseH-like_sf"/>
</dbReference>
<organism evidence="5">
    <name type="scientific">Ananas comosus var. bracteatus</name>
    <name type="common">red pineapple</name>
    <dbReference type="NCBI Taxonomy" id="296719"/>
    <lineage>
        <taxon>Eukaryota</taxon>
        <taxon>Viridiplantae</taxon>
        <taxon>Streptophyta</taxon>
        <taxon>Embryophyta</taxon>
        <taxon>Tracheophyta</taxon>
        <taxon>Spermatophyta</taxon>
        <taxon>Magnoliopsida</taxon>
        <taxon>Liliopsida</taxon>
        <taxon>Poales</taxon>
        <taxon>Bromeliaceae</taxon>
        <taxon>Bromelioideae</taxon>
        <taxon>Ananas</taxon>
    </lineage>
</organism>
<proteinExistence type="predicted"/>
<feature type="compositionally biased region" description="Basic residues" evidence="2">
    <location>
        <begin position="409"/>
        <end position="419"/>
    </location>
</feature>
<feature type="compositionally biased region" description="Basic and acidic residues" evidence="2">
    <location>
        <begin position="386"/>
        <end position="399"/>
    </location>
</feature>
<dbReference type="InterPro" id="IPR001584">
    <property type="entry name" value="Integrase_cat-core"/>
</dbReference>
<feature type="region of interest" description="Disordered" evidence="2">
    <location>
        <begin position="468"/>
        <end position="489"/>
    </location>
</feature>
<protein>
    <recommendedName>
        <fullName evidence="6">Reverse transcriptase</fullName>
    </recommendedName>
</protein>
<dbReference type="InterPro" id="IPR005162">
    <property type="entry name" value="Retrotrans_gag_dom"/>
</dbReference>
<dbReference type="SUPFAM" id="SSF57756">
    <property type="entry name" value="Retrovirus zinc finger-like domains"/>
    <property type="match status" value="1"/>
</dbReference>
<evidence type="ECO:0000256" key="1">
    <source>
        <dbReference type="PROSITE-ProRule" id="PRU00047"/>
    </source>
</evidence>
<gene>
    <name evidence="5" type="ORF">CB5_LOCUS10539</name>
</gene>
<evidence type="ECO:0000313" key="5">
    <source>
        <dbReference type="EMBL" id="CAD1827328.1"/>
    </source>
</evidence>
<dbReference type="InterPro" id="IPR001878">
    <property type="entry name" value="Znf_CCHC"/>
</dbReference>
<dbReference type="InterPro" id="IPR021109">
    <property type="entry name" value="Peptidase_aspartic_dom_sf"/>
</dbReference>
<dbReference type="Gene3D" id="1.10.340.70">
    <property type="match status" value="1"/>
</dbReference>
<evidence type="ECO:0000259" key="4">
    <source>
        <dbReference type="PROSITE" id="PS50994"/>
    </source>
</evidence>
<dbReference type="GO" id="GO:0015074">
    <property type="term" value="P:DNA integration"/>
    <property type="evidence" value="ECO:0007669"/>
    <property type="project" value="InterPro"/>
</dbReference>
<dbReference type="SUPFAM" id="SSF53098">
    <property type="entry name" value="Ribonuclease H-like"/>
    <property type="match status" value="1"/>
</dbReference>
<dbReference type="InterPro" id="IPR036397">
    <property type="entry name" value="RNaseH_sf"/>
</dbReference>
<feature type="domain" description="Integrase catalytic" evidence="4">
    <location>
        <begin position="858"/>
        <end position="1023"/>
    </location>
</feature>
<name>A0A6V7P9J7_ANACO</name>
<dbReference type="Pfam" id="PF24626">
    <property type="entry name" value="SH3_Tf2-1"/>
    <property type="match status" value="1"/>
</dbReference>
<dbReference type="SUPFAM" id="SSF50630">
    <property type="entry name" value="Acid proteases"/>
    <property type="match status" value="1"/>
</dbReference>
<feature type="domain" description="CCHC-type" evidence="3">
    <location>
        <begin position="446"/>
        <end position="461"/>
    </location>
</feature>
<dbReference type="PROSITE" id="PS50158">
    <property type="entry name" value="ZF_CCHC"/>
    <property type="match status" value="1"/>
</dbReference>
<accession>A0A6V7P9J7</accession>
<dbReference type="PROSITE" id="PS50994">
    <property type="entry name" value="INTEGRASE"/>
    <property type="match status" value="1"/>
</dbReference>
<dbReference type="Pfam" id="PF08284">
    <property type="entry name" value="RVP_2"/>
    <property type="match status" value="1"/>
</dbReference>
<evidence type="ECO:0008006" key="6">
    <source>
        <dbReference type="Google" id="ProtNLM"/>
    </source>
</evidence>
<dbReference type="FunFam" id="1.10.340.70:FF:000001">
    <property type="entry name" value="Retrovirus-related Pol polyprotein from transposon gypsy-like Protein"/>
    <property type="match status" value="1"/>
</dbReference>
<dbReference type="Gene3D" id="3.30.420.10">
    <property type="entry name" value="Ribonuclease H-like superfamily/Ribonuclease H"/>
    <property type="match status" value="1"/>
</dbReference>
<dbReference type="SUPFAM" id="SSF54160">
    <property type="entry name" value="Chromo domain-like"/>
    <property type="match status" value="1"/>
</dbReference>
<keyword evidence="1" id="KW-0862">Zinc</keyword>
<dbReference type="Gene3D" id="4.10.60.10">
    <property type="entry name" value="Zinc finger, CCHC-type"/>
    <property type="match status" value="1"/>
</dbReference>
<dbReference type="InterPro" id="IPR036875">
    <property type="entry name" value="Znf_CCHC_sf"/>
</dbReference>
<reference evidence="5" key="1">
    <citation type="submission" date="2020-07" db="EMBL/GenBank/DDBJ databases">
        <authorList>
            <person name="Lin J."/>
        </authorList>
    </citation>
    <scope>NUCLEOTIDE SEQUENCE</scope>
</reference>
<evidence type="ECO:0000259" key="3">
    <source>
        <dbReference type="PROSITE" id="PS50158"/>
    </source>
</evidence>
<dbReference type="CDD" id="cd00303">
    <property type="entry name" value="retropepsin_like"/>
    <property type="match status" value="1"/>
</dbReference>
<dbReference type="PANTHER" id="PTHR45835:SF99">
    <property type="entry name" value="CHROMO DOMAIN-CONTAINING PROTEIN-RELATED"/>
    <property type="match status" value="1"/>
</dbReference>
<dbReference type="GO" id="GO:0008270">
    <property type="term" value="F:zinc ion binding"/>
    <property type="evidence" value="ECO:0007669"/>
    <property type="project" value="UniProtKB-KW"/>
</dbReference>
<dbReference type="InterPro" id="IPR041588">
    <property type="entry name" value="Integrase_H2C2"/>
</dbReference>
<sequence>MSQPATTRLFGRGPGAADIAEWTGFPLYYGQSLPCTFKASQSIQFTKGFVDSSRSPESNEPSLVAIRRSYAENELKYEQSTADFSKTATNRVEMVILAQNPEKTPNHPPRQRQTSARRQEHYKFVECNRGAVSFQDVMRRGRPPPMVPTPDPAPPLEVPESSVSGEIQDLRDQVAALVGVVRRQAEASQQLAEASQRQEEQMALLRELVSRQAAATPVTQQPPVSPVRAPTGVEAAGAAAPPPMGTPCHQQDKVHLAVHCLEKSARVWWKATRQNRSPTLPPMMWEEFRGLLYGVHFPDSDKKKMEEQFRILKQGDRTVRDYEREFSHIVNCVPHVVRSDEDKAGCFERGLRREIYAAMQPLRLKTFTEVFDRALWVEQGIAKMRAERESNDKGADKKRSASGPAGSSKYKKPPKYPRKPGKDRGPPHCYICGGNHRSHDCERRGKCYQCGQPGHGWRECPMRVSPALTSASAPPAPRQFTGHPPAMSTGRTMVPRQAEGSRAAPSGRVYAAQVEEPAVADDVVAGIILVHNTRARALFDTGASNSFISKSFAKAHDIEISLCADFWWVDAPEHTFSIKDECRACPVQIGDWIMPVNLLVLNRMKGFDIVLGIDWLSKYHATIDCKSKVITFCEPGQKEVVYRACKSSLFAMTVSTSRARRLIKSGCEAYLASVVETQKELPALGDIPVRRWLELLKDYDITILYHPGKANVVADALSRKSFNLEVVAPNVPIVIASLVVRPTLLEKVKTQQLQDSYLQKVRGDVEGGHANDFNVGSDGTIRFRGRLCVPSDEGMRSEIMQEAHQSPYSIHPGGTKMYKDLRNHYWWPGMKKDIGRFVAQCLVCQQVKAEHRLPAGTLQSLPIPVWKWEDVTMDLVVGLPRSQGGHDAIWVVVDRLTKSAHFMPIHTTWSGDKLAQVYLDEVVRLHGVPVSIVSDRDPRFTSQFWKNLQSALGTRLEFSTAFHPQSDGQSERTIQILEDMLRACVLDFKGGWHSYLPMVEFAYNNSYQASIGMALFEALYGRKCRSPIHWSEVGERLEMGPDVVQEAEEKVRIARQRMLTAQSRQKSYADKRRRSLEFAVGDKVFLKVSPMRGVKRFGMRGKLSPRYVGPYEILDRVGPVAYRLALPPRLAGVHNVFHVSTLRKYVSNPTHVLQYEPPELQEDMSYEEFPVRILAHKERKLRNRAIAYVKVQWSNHAEREATWELESKMHEEYPYLFPESN</sequence>
<dbReference type="SMART" id="SM00343">
    <property type="entry name" value="ZnF_C2HC"/>
    <property type="match status" value="2"/>
</dbReference>
<feature type="region of interest" description="Disordered" evidence="2">
    <location>
        <begin position="386"/>
        <end position="426"/>
    </location>
</feature>
<evidence type="ECO:0000256" key="2">
    <source>
        <dbReference type="SAM" id="MobiDB-lite"/>
    </source>
</evidence>
<dbReference type="EMBL" id="LR862146">
    <property type="protein sequence ID" value="CAD1827328.1"/>
    <property type="molecule type" value="Genomic_DNA"/>
</dbReference>
<dbReference type="InterPro" id="IPR016197">
    <property type="entry name" value="Chromo-like_dom_sf"/>
</dbReference>
<keyword evidence="1" id="KW-0479">Metal-binding</keyword>
<dbReference type="Pfam" id="PF03732">
    <property type="entry name" value="Retrotrans_gag"/>
    <property type="match status" value="1"/>
</dbReference>
<dbReference type="PANTHER" id="PTHR45835">
    <property type="entry name" value="YALI0A06105P"/>
    <property type="match status" value="1"/>
</dbReference>
<keyword evidence="1" id="KW-0863">Zinc-finger</keyword>
<dbReference type="Pfam" id="PF17921">
    <property type="entry name" value="Integrase_H2C2"/>
    <property type="match status" value="1"/>
</dbReference>
<dbReference type="GO" id="GO:0003676">
    <property type="term" value="F:nucleic acid binding"/>
    <property type="evidence" value="ECO:0007669"/>
    <property type="project" value="InterPro"/>
</dbReference>
<dbReference type="AlphaFoldDB" id="A0A6V7P9J7"/>
<dbReference type="Gene3D" id="2.40.70.10">
    <property type="entry name" value="Acid Proteases"/>
    <property type="match status" value="1"/>
</dbReference>